<keyword evidence="1" id="KW-0472">Membrane</keyword>
<organism evidence="2 3">
    <name type="scientific">Pseudanabaena galeata UHCC 0370</name>
    <dbReference type="NCBI Taxonomy" id="3110310"/>
    <lineage>
        <taxon>Bacteria</taxon>
        <taxon>Bacillati</taxon>
        <taxon>Cyanobacteriota</taxon>
        <taxon>Cyanophyceae</taxon>
        <taxon>Pseudanabaenales</taxon>
        <taxon>Pseudanabaenaceae</taxon>
        <taxon>Pseudanabaena</taxon>
    </lineage>
</organism>
<evidence type="ECO:0000256" key="1">
    <source>
        <dbReference type="SAM" id="Phobius"/>
    </source>
</evidence>
<keyword evidence="1" id="KW-0812">Transmembrane</keyword>
<keyword evidence="3" id="KW-1185">Reference proteome</keyword>
<accession>A0ABU5THU1</accession>
<comment type="caution">
    <text evidence="2">The sequence shown here is derived from an EMBL/GenBank/DDBJ whole genome shotgun (WGS) entry which is preliminary data.</text>
</comment>
<dbReference type="InterPro" id="IPR036629">
    <property type="entry name" value="YjbJ_sf"/>
</dbReference>
<feature type="transmembrane region" description="Helical" evidence="1">
    <location>
        <begin position="12"/>
        <end position="37"/>
    </location>
</feature>
<keyword evidence="1" id="KW-1133">Transmembrane helix</keyword>
<dbReference type="Gene3D" id="1.10.1470.10">
    <property type="entry name" value="YjbJ"/>
    <property type="match status" value="1"/>
</dbReference>
<dbReference type="Proteomes" id="UP001301388">
    <property type="component" value="Unassembled WGS sequence"/>
</dbReference>
<protein>
    <submittedName>
        <fullName evidence="2">CsbD family protein</fullName>
    </submittedName>
</protein>
<dbReference type="EMBL" id="JAYGIE010000043">
    <property type="protein sequence ID" value="MEA5477895.1"/>
    <property type="molecule type" value="Genomic_DNA"/>
</dbReference>
<dbReference type="SUPFAM" id="SSF69047">
    <property type="entry name" value="Hypothetical protein YjbJ"/>
    <property type="match status" value="1"/>
</dbReference>
<evidence type="ECO:0000313" key="2">
    <source>
        <dbReference type="EMBL" id="MEA5477895.1"/>
    </source>
</evidence>
<proteinExistence type="predicted"/>
<gene>
    <name evidence="2" type="ORF">VB774_09715</name>
</gene>
<reference evidence="2 3" key="1">
    <citation type="submission" date="2023-12" db="EMBL/GenBank/DDBJ databases">
        <title>Baltic Sea Cyanobacteria.</title>
        <authorList>
            <person name="Delbaje E."/>
            <person name="Fewer D.P."/>
            <person name="Shishido T.K."/>
        </authorList>
    </citation>
    <scope>NUCLEOTIDE SEQUENCE [LARGE SCALE GENOMIC DNA]</scope>
    <source>
        <strain evidence="2 3">UHCC 0370</strain>
    </source>
</reference>
<evidence type="ECO:0000313" key="3">
    <source>
        <dbReference type="Proteomes" id="UP001301388"/>
    </source>
</evidence>
<sequence length="134" mass="14847">MVSLQQLRRFFLNISLSVILVTFISLGFGTASSWAAISSTDSISQPQIPIATMKQEDKVNEVKGKIKEKIGNITGDSKKQAAGKAMQFKAKTLEGLNNSIENPNYKPHAQNCETEDCAREATENVESQIRENWN</sequence>
<dbReference type="RefSeq" id="WP_323261498.1">
    <property type="nucleotide sequence ID" value="NZ_JAYGIE010000043.1"/>
</dbReference>
<name>A0ABU5THU1_9CYAN</name>